<keyword evidence="1" id="KW-0812">Transmembrane</keyword>
<keyword evidence="3" id="KW-1185">Reference proteome</keyword>
<dbReference type="RefSeq" id="WP_279297156.1">
    <property type="nucleotide sequence ID" value="NZ_JAOTIF010000007.1"/>
</dbReference>
<dbReference type="EMBL" id="JAOTIF010000007">
    <property type="protein sequence ID" value="MCU7549716.1"/>
    <property type="molecule type" value="Genomic_DNA"/>
</dbReference>
<feature type="transmembrane region" description="Helical" evidence="1">
    <location>
        <begin position="19"/>
        <end position="36"/>
    </location>
</feature>
<dbReference type="Proteomes" id="UP001155483">
    <property type="component" value="Unassembled WGS sequence"/>
</dbReference>
<dbReference type="AlphaFoldDB" id="A0A9X2XV67"/>
<gene>
    <name evidence="2" type="ORF">OCK74_11360</name>
</gene>
<evidence type="ECO:0000313" key="3">
    <source>
        <dbReference type="Proteomes" id="UP001155483"/>
    </source>
</evidence>
<proteinExistence type="predicted"/>
<keyword evidence="1" id="KW-0472">Membrane</keyword>
<keyword evidence="1" id="KW-1133">Transmembrane helix</keyword>
<sequence>MHATIKSRFNIGFNPLKDMLLTIVAMSLLIYILGKIKTGQPDILHQAYLFFDSSDIKGKVDSIRFQFNVEAVKLDNSKQEYLFAPDITQEGAFFHAYTEKGDSFIKPPYSKIVVVKGARKTYTYTFKKF</sequence>
<name>A0A9X2XV67_9BACT</name>
<evidence type="ECO:0000313" key="2">
    <source>
        <dbReference type="EMBL" id="MCU7549716.1"/>
    </source>
</evidence>
<evidence type="ECO:0000256" key="1">
    <source>
        <dbReference type="SAM" id="Phobius"/>
    </source>
</evidence>
<organism evidence="2 3">
    <name type="scientific">Paraflavisolibacter caeni</name>
    <dbReference type="NCBI Taxonomy" id="2982496"/>
    <lineage>
        <taxon>Bacteria</taxon>
        <taxon>Pseudomonadati</taxon>
        <taxon>Bacteroidota</taxon>
        <taxon>Chitinophagia</taxon>
        <taxon>Chitinophagales</taxon>
        <taxon>Chitinophagaceae</taxon>
        <taxon>Paraflavisolibacter</taxon>
    </lineage>
</organism>
<comment type="caution">
    <text evidence="2">The sequence shown here is derived from an EMBL/GenBank/DDBJ whole genome shotgun (WGS) entry which is preliminary data.</text>
</comment>
<reference evidence="2" key="2">
    <citation type="submission" date="2023-04" db="EMBL/GenBank/DDBJ databases">
        <title>Paracnuella aquatica gen. nov., sp. nov., a member of the family Chitinophagaceae isolated from a hot spring.</title>
        <authorList>
            <person name="Wang C."/>
        </authorList>
    </citation>
    <scope>NUCLEOTIDE SEQUENCE</scope>
    <source>
        <strain evidence="2">LB-8</strain>
    </source>
</reference>
<protein>
    <submittedName>
        <fullName evidence="2">Uncharacterized protein</fullName>
    </submittedName>
</protein>
<accession>A0A9X2XV67</accession>
<reference evidence="2" key="1">
    <citation type="submission" date="2022-09" db="EMBL/GenBank/DDBJ databases">
        <authorList>
            <person name="Yuan C."/>
            <person name="Ke Z."/>
        </authorList>
    </citation>
    <scope>NUCLEOTIDE SEQUENCE</scope>
    <source>
        <strain evidence="2">LB-8</strain>
    </source>
</reference>